<feature type="signal peptide" evidence="13">
    <location>
        <begin position="1"/>
        <end position="20"/>
    </location>
</feature>
<comment type="similarity">
    <text evidence="4">Belongs to the SWP1 family.</text>
</comment>
<feature type="transmembrane region" description="Helical" evidence="12">
    <location>
        <begin position="222"/>
        <end position="242"/>
    </location>
</feature>
<dbReference type="STRING" id="154538.A0A1M2V426"/>
<keyword evidence="6 13" id="KW-0732">Signal</keyword>
<dbReference type="GO" id="GO:0016740">
    <property type="term" value="F:transferase activity"/>
    <property type="evidence" value="ECO:0007669"/>
    <property type="project" value="UniProtKB-KW"/>
</dbReference>
<evidence type="ECO:0000259" key="14">
    <source>
        <dbReference type="Pfam" id="PF23860"/>
    </source>
</evidence>
<keyword evidence="16" id="KW-0808">Transferase</keyword>
<keyword evidence="8 12" id="KW-1133">Transmembrane helix</keyword>
<feature type="domain" description="Ribophorin II third" evidence="14">
    <location>
        <begin position="32"/>
        <end position="116"/>
    </location>
</feature>
<evidence type="ECO:0000313" key="17">
    <source>
        <dbReference type="Proteomes" id="UP000184267"/>
    </source>
</evidence>
<evidence type="ECO:0000256" key="6">
    <source>
        <dbReference type="ARBA" id="ARBA00022729"/>
    </source>
</evidence>
<evidence type="ECO:0000256" key="12">
    <source>
        <dbReference type="SAM" id="Phobius"/>
    </source>
</evidence>
<comment type="subcellular location">
    <subcellularLocation>
        <location evidence="2">Endoplasmic reticulum membrane</location>
        <topology evidence="2">Multi-pass membrane protein</topology>
    </subcellularLocation>
</comment>
<dbReference type="GO" id="GO:0008250">
    <property type="term" value="C:oligosaccharyltransferase complex"/>
    <property type="evidence" value="ECO:0007669"/>
    <property type="project" value="InterPro"/>
</dbReference>
<dbReference type="InterPro" id="IPR055374">
    <property type="entry name" value="Ribophorin_II_3rd"/>
</dbReference>
<name>A0A1M2V426_TRAPU</name>
<comment type="pathway">
    <text evidence="3">Protein modification; protein glycosylation.</text>
</comment>
<evidence type="ECO:0000256" key="1">
    <source>
        <dbReference type="ARBA" id="ARBA00002791"/>
    </source>
</evidence>
<accession>A0A1M2V426</accession>
<sequence length="280" mass="30462">MAVGIFSWFLISLAVVGAHAATLTLQSPRFTISASDASQLRSEPLSLAQKPSTALSLGPSDVLKLTFQVVDKEGGKGVQPHQTFLRFYDEVTGEEGIQPVKVTPGGKAKFELNMARPPTSLPPTTTNPLKVSLYLGSFVHSPVQYELFDLVVPPSQPPAQHTEEASFHLRPEIHHTFRPEQKLPPKIISAFFAALLAAPWVVLLGLWSHIRPQVPHLFSPAILPFVATLAAFEALLVWYWVALRLGQVLLYASILAIPTALAGKRALTAVGDRRLGKSSK</sequence>
<dbReference type="PANTHER" id="PTHR12640:SF0">
    <property type="entry name" value="DOLICHYL-DIPHOSPHOOLIGOSACCHARIDE--PROTEIN GLYCOSYLTRANSFERASE SUBUNIT 2"/>
    <property type="match status" value="1"/>
</dbReference>
<evidence type="ECO:0000256" key="8">
    <source>
        <dbReference type="ARBA" id="ARBA00022989"/>
    </source>
</evidence>
<evidence type="ECO:0000313" key="16">
    <source>
        <dbReference type="EMBL" id="OJT02355.1"/>
    </source>
</evidence>
<feature type="chain" id="PRO_5044221490" description="Ribophorin II" evidence="13">
    <location>
        <begin position="21"/>
        <end position="280"/>
    </location>
</feature>
<dbReference type="InterPro" id="IPR056790">
    <property type="entry name" value="Ribophorin_II_C"/>
</dbReference>
<dbReference type="AlphaFoldDB" id="A0A1M2V426"/>
<keyword evidence="9 12" id="KW-0472">Membrane</keyword>
<comment type="function">
    <text evidence="1">Subunit of the oligosaccharyl transferase (OST) complex that catalyzes the initial transfer of a defined glycan (Glc(3)Man(9)GlcNAc(2) in eukaryotes) from the lipid carrier dolichol-pyrophosphate to an asparagine residue within an Asn-X-Ser/Thr consensus motif in nascent polypeptide chains, the first step in protein N-glycosylation. N-glycosylation occurs cotranslationally and the complex associates with the Sec61 complex at the channel-forming translocon complex that mediates protein translocation across the endoplasmic reticulum (ER). All subunits are required for a maximal enzyme activity.</text>
</comment>
<feature type="domain" description="Ribophorin II C-terminal" evidence="15">
    <location>
        <begin position="177"/>
        <end position="274"/>
    </location>
</feature>
<dbReference type="Proteomes" id="UP000184267">
    <property type="component" value="Unassembled WGS sequence"/>
</dbReference>
<evidence type="ECO:0000256" key="3">
    <source>
        <dbReference type="ARBA" id="ARBA00004922"/>
    </source>
</evidence>
<evidence type="ECO:0000256" key="10">
    <source>
        <dbReference type="ARBA" id="ARBA00030078"/>
    </source>
</evidence>
<keyword evidence="7" id="KW-0256">Endoplasmic reticulum</keyword>
<dbReference type="Pfam" id="PF23860">
    <property type="entry name" value="Ribophorin_II_3rd"/>
    <property type="match status" value="1"/>
</dbReference>
<keyword evidence="5 12" id="KW-0812">Transmembrane</keyword>
<evidence type="ECO:0000256" key="4">
    <source>
        <dbReference type="ARBA" id="ARBA00009038"/>
    </source>
</evidence>
<keyword evidence="17" id="KW-1185">Reference proteome</keyword>
<evidence type="ECO:0000256" key="11">
    <source>
        <dbReference type="ARBA" id="ARBA00032139"/>
    </source>
</evidence>
<protein>
    <recommendedName>
        <fullName evidence="11">Ribophorin II</fullName>
    </recommendedName>
    <alternativeName>
        <fullName evidence="10">Ribophorin-2</fullName>
    </alternativeName>
</protein>
<dbReference type="GO" id="GO:0006487">
    <property type="term" value="P:protein N-linked glycosylation"/>
    <property type="evidence" value="ECO:0007669"/>
    <property type="project" value="TreeGrafter"/>
</dbReference>
<evidence type="ECO:0000256" key="13">
    <source>
        <dbReference type="SAM" id="SignalP"/>
    </source>
</evidence>
<evidence type="ECO:0000256" key="7">
    <source>
        <dbReference type="ARBA" id="ARBA00022824"/>
    </source>
</evidence>
<gene>
    <name evidence="16" type="ORF">TRAPUB_7138</name>
</gene>
<proteinExistence type="inferred from homology"/>
<dbReference type="OrthoDB" id="432292at2759"/>
<evidence type="ECO:0000256" key="9">
    <source>
        <dbReference type="ARBA" id="ARBA00023136"/>
    </source>
</evidence>
<dbReference type="Pfam" id="PF25147">
    <property type="entry name" value="Ribophorin_II_C"/>
    <property type="match status" value="1"/>
</dbReference>
<evidence type="ECO:0000259" key="15">
    <source>
        <dbReference type="Pfam" id="PF25147"/>
    </source>
</evidence>
<reference evidence="16 17" key="1">
    <citation type="submission" date="2016-10" db="EMBL/GenBank/DDBJ databases">
        <title>Genome sequence of the basidiomycete white-rot fungus Trametes pubescens.</title>
        <authorList>
            <person name="Makela M.R."/>
            <person name="Granchi Z."/>
            <person name="Peng M."/>
            <person name="De Vries R.P."/>
            <person name="Grigoriev I."/>
            <person name="Riley R."/>
            <person name="Hilden K."/>
        </authorList>
    </citation>
    <scope>NUCLEOTIDE SEQUENCE [LARGE SCALE GENOMIC DNA]</scope>
    <source>
        <strain evidence="16 17">FBCC735</strain>
    </source>
</reference>
<dbReference type="InterPro" id="IPR008814">
    <property type="entry name" value="Swp1"/>
</dbReference>
<dbReference type="EMBL" id="MNAD01001674">
    <property type="protein sequence ID" value="OJT02355.1"/>
    <property type="molecule type" value="Genomic_DNA"/>
</dbReference>
<comment type="caution">
    <text evidence="16">The sequence shown here is derived from an EMBL/GenBank/DDBJ whole genome shotgun (WGS) entry which is preliminary data.</text>
</comment>
<evidence type="ECO:0000256" key="5">
    <source>
        <dbReference type="ARBA" id="ARBA00022692"/>
    </source>
</evidence>
<dbReference type="OMA" id="VFFMYYT"/>
<feature type="transmembrane region" description="Helical" evidence="12">
    <location>
        <begin position="248"/>
        <end position="267"/>
    </location>
</feature>
<dbReference type="PANTHER" id="PTHR12640">
    <property type="entry name" value="RIBOPHORIN II"/>
    <property type="match status" value="1"/>
</dbReference>
<organism evidence="16 17">
    <name type="scientific">Trametes pubescens</name>
    <name type="common">White-rot fungus</name>
    <dbReference type="NCBI Taxonomy" id="154538"/>
    <lineage>
        <taxon>Eukaryota</taxon>
        <taxon>Fungi</taxon>
        <taxon>Dikarya</taxon>
        <taxon>Basidiomycota</taxon>
        <taxon>Agaricomycotina</taxon>
        <taxon>Agaricomycetes</taxon>
        <taxon>Polyporales</taxon>
        <taxon>Polyporaceae</taxon>
        <taxon>Trametes</taxon>
    </lineage>
</organism>
<feature type="transmembrane region" description="Helical" evidence="12">
    <location>
        <begin position="187"/>
        <end position="210"/>
    </location>
</feature>
<evidence type="ECO:0000256" key="2">
    <source>
        <dbReference type="ARBA" id="ARBA00004477"/>
    </source>
</evidence>
<dbReference type="UniPathway" id="UPA00378"/>